<dbReference type="PANTHER" id="PTHR11328">
    <property type="entry name" value="MAJOR FACILITATOR SUPERFAMILY DOMAIN-CONTAINING PROTEIN"/>
    <property type="match status" value="1"/>
</dbReference>
<dbReference type="GO" id="GO:0008643">
    <property type="term" value="P:carbohydrate transport"/>
    <property type="evidence" value="ECO:0007669"/>
    <property type="project" value="InterPro"/>
</dbReference>
<dbReference type="GO" id="GO:0005886">
    <property type="term" value="C:plasma membrane"/>
    <property type="evidence" value="ECO:0007669"/>
    <property type="project" value="TreeGrafter"/>
</dbReference>
<dbReference type="OrthoDB" id="9764596at2"/>
<evidence type="ECO:0000313" key="4">
    <source>
        <dbReference type="Proteomes" id="UP000199315"/>
    </source>
</evidence>
<organism evidence="3 4">
    <name type="scientific">Anaerobium acetethylicum</name>
    <dbReference type="NCBI Taxonomy" id="1619234"/>
    <lineage>
        <taxon>Bacteria</taxon>
        <taxon>Bacillati</taxon>
        <taxon>Bacillota</taxon>
        <taxon>Clostridia</taxon>
        <taxon>Lachnospirales</taxon>
        <taxon>Lachnospiraceae</taxon>
        <taxon>Anaerobium</taxon>
    </lineage>
</organism>
<feature type="transmembrane region" description="Helical" evidence="2">
    <location>
        <begin position="21"/>
        <end position="41"/>
    </location>
</feature>
<keyword evidence="1" id="KW-0175">Coiled coil</keyword>
<gene>
    <name evidence="3" type="ORF">SAMN05421730_100776</name>
</gene>
<evidence type="ECO:0000313" key="3">
    <source>
        <dbReference type="EMBL" id="SCP96970.1"/>
    </source>
</evidence>
<keyword evidence="2" id="KW-0812">Transmembrane</keyword>
<evidence type="ECO:0000256" key="1">
    <source>
        <dbReference type="SAM" id="Coils"/>
    </source>
</evidence>
<feature type="transmembrane region" description="Helical" evidence="2">
    <location>
        <begin position="345"/>
        <end position="364"/>
    </location>
</feature>
<feature type="transmembrane region" description="Helical" evidence="2">
    <location>
        <begin position="405"/>
        <end position="426"/>
    </location>
</feature>
<feature type="transmembrane region" description="Helical" evidence="2">
    <location>
        <begin position="47"/>
        <end position="70"/>
    </location>
</feature>
<feature type="coiled-coil region" evidence="1">
    <location>
        <begin position="471"/>
        <end position="500"/>
    </location>
</feature>
<dbReference type="Pfam" id="PF13347">
    <property type="entry name" value="MFS_2"/>
    <property type="match status" value="1"/>
</dbReference>
<feature type="transmembrane region" description="Helical" evidence="2">
    <location>
        <begin position="91"/>
        <end position="112"/>
    </location>
</feature>
<keyword evidence="2" id="KW-1133">Transmembrane helix</keyword>
<sequence length="503" mass="54384">MVNKKPSQSEIDGVEYRRAKLWQIILYACNAFIGMSVYSLINLASYSASIGFGITTAVIGIVLTATRIFDGITDPLLAFVYDRVNTRFGKIRILMISGFLIEALALLGMFVWAPGKGLGLVGFAGLYVIYVIGYTMVNMTAQTIPPLLTNDPKQRPTLGVWSTAFNYLIPMSLSIVLNVVLLPRAGGSYNIVFLALACKICLVIAFIGLILVCIGVTPFDKPENFQGLRKEKNPLKLKDMFEVLKGNRPLQSYIISASSDKIAQQTAAQSIIVTMLAGIIIGNMGLATILGVAGMLPSILFAVFGARYAGKHGNKVAIINWTKYSIVLAVIMFAFFVMIDPRQIANMGVMTGIYIVLTLLLNGAKMCVTTANTAFMADIIDFELDRSGRYIPAVVTGTYSFIDKLVSSASAAIAAGSVALIGYTSTMPQPGDASTPQIFWVTMIIMFGFPILGWICTLIAMKFCKLDKAEMVEVQKRIAEKKAAAKEAAAKEAVAKAEAELAL</sequence>
<dbReference type="PRINTS" id="PR01036">
    <property type="entry name" value="TCRTETB"/>
</dbReference>
<feature type="transmembrane region" description="Helical" evidence="2">
    <location>
        <begin position="287"/>
        <end position="309"/>
    </location>
</feature>
<feature type="transmembrane region" description="Helical" evidence="2">
    <location>
        <begin position="438"/>
        <end position="461"/>
    </location>
</feature>
<feature type="transmembrane region" description="Helical" evidence="2">
    <location>
        <begin position="321"/>
        <end position="339"/>
    </location>
</feature>
<dbReference type="SUPFAM" id="SSF103473">
    <property type="entry name" value="MFS general substrate transporter"/>
    <property type="match status" value="1"/>
</dbReference>
<dbReference type="PANTHER" id="PTHR11328:SF24">
    <property type="entry name" value="MAJOR FACILITATOR SUPERFAMILY (MFS) PROFILE DOMAIN-CONTAINING PROTEIN"/>
    <property type="match status" value="1"/>
</dbReference>
<dbReference type="Proteomes" id="UP000199315">
    <property type="component" value="Unassembled WGS sequence"/>
</dbReference>
<name>A0A1D3TSU0_9FIRM</name>
<feature type="transmembrane region" description="Helical" evidence="2">
    <location>
        <begin position="193"/>
        <end position="219"/>
    </location>
</feature>
<feature type="transmembrane region" description="Helical" evidence="2">
    <location>
        <begin position="118"/>
        <end position="137"/>
    </location>
</feature>
<accession>A0A1D3TSU0</accession>
<dbReference type="RefSeq" id="WP_091232596.1">
    <property type="nucleotide sequence ID" value="NZ_FMKA01000007.1"/>
</dbReference>
<dbReference type="STRING" id="1619234.SAMN05421730_100776"/>
<dbReference type="AlphaFoldDB" id="A0A1D3TSU0"/>
<keyword evidence="4" id="KW-1185">Reference proteome</keyword>
<dbReference type="InterPro" id="IPR039672">
    <property type="entry name" value="MFS_2"/>
</dbReference>
<dbReference type="EMBL" id="FMKA01000007">
    <property type="protein sequence ID" value="SCP96970.1"/>
    <property type="molecule type" value="Genomic_DNA"/>
</dbReference>
<evidence type="ECO:0000256" key="2">
    <source>
        <dbReference type="SAM" id="Phobius"/>
    </source>
</evidence>
<proteinExistence type="predicted"/>
<dbReference type="Gene3D" id="1.20.1250.20">
    <property type="entry name" value="MFS general substrate transporter like domains"/>
    <property type="match status" value="1"/>
</dbReference>
<feature type="transmembrane region" description="Helical" evidence="2">
    <location>
        <begin position="158"/>
        <end position="181"/>
    </location>
</feature>
<keyword evidence="2" id="KW-0472">Membrane</keyword>
<reference evidence="3 4" key="1">
    <citation type="submission" date="2016-09" db="EMBL/GenBank/DDBJ databases">
        <authorList>
            <person name="Capua I."/>
            <person name="De Benedictis P."/>
            <person name="Joannis T."/>
            <person name="Lombin L.H."/>
            <person name="Cattoli G."/>
        </authorList>
    </citation>
    <scope>NUCLEOTIDE SEQUENCE [LARGE SCALE GENOMIC DNA]</scope>
    <source>
        <strain evidence="3 4">GluBS11</strain>
    </source>
</reference>
<protein>
    <submittedName>
        <fullName evidence="3">Na+/melibiose symporter</fullName>
    </submittedName>
</protein>
<dbReference type="GO" id="GO:0015293">
    <property type="term" value="F:symporter activity"/>
    <property type="evidence" value="ECO:0007669"/>
    <property type="project" value="InterPro"/>
</dbReference>
<dbReference type="InterPro" id="IPR036259">
    <property type="entry name" value="MFS_trans_sf"/>
</dbReference>